<evidence type="ECO:0000259" key="3">
    <source>
        <dbReference type="Pfam" id="PF13439"/>
    </source>
</evidence>
<dbReference type="Pfam" id="PF13439">
    <property type="entry name" value="Glyco_transf_4"/>
    <property type="match status" value="1"/>
</dbReference>
<name>A0A0M4GAG9_9BACI</name>
<dbReference type="RefSeq" id="WP_053604311.1">
    <property type="nucleotide sequence ID" value="NZ_CP012600.1"/>
</dbReference>
<evidence type="ECO:0000256" key="1">
    <source>
        <dbReference type="ARBA" id="ARBA00009481"/>
    </source>
</evidence>
<feature type="domain" description="Glycosyl transferase family 1" evidence="2">
    <location>
        <begin position="206"/>
        <end position="353"/>
    </location>
</feature>
<keyword evidence="4" id="KW-0808">Transferase</keyword>
<dbReference type="Proteomes" id="UP000067625">
    <property type="component" value="Chromosome"/>
</dbReference>
<dbReference type="InterPro" id="IPR001296">
    <property type="entry name" value="Glyco_trans_1"/>
</dbReference>
<dbReference type="EMBL" id="CP012600">
    <property type="protein sequence ID" value="ALC82515.1"/>
    <property type="molecule type" value="Genomic_DNA"/>
</dbReference>
<dbReference type="STRING" id="1441095.AM592_13685"/>
<sequence length="409" mass="45462">MKVLWITSTYPSEQNPGTGIFHETQAQALKRLGIHVEIICPKPVNLPFIRGLKKQYKMNENVPAYEIRNGIPVHRPSYRAVPGQLKWAQPHKRIAGAVLRTMKNNSIKPDLIHAHFAMPSGGAAAIVSESASVPYVLTLHGSDVNVYPHYSRSAYQAFLLAVQSASMVFSVSEELKKKAEEMAGVSPVFLPIGVDFHRFQKPALDKMELRKAHALPADKVILTFVGRLVKDKGVYELAEAVKRLESNYFAVFIGDGPEKEALQSSLGEKAKFTGQIANSLVTEYLSLSDLFVLPSYREGMPTVVIEALALETPVLSTAVGGVPSLFGRHKDLLVSPQSADALLNAIVDFTEKDTYTPEIVKELHEQVRLEYDADRNAKFLADHYHNALTTFKKENQENLQSEEDSRITR</sequence>
<dbReference type="Gene3D" id="3.40.50.2000">
    <property type="entry name" value="Glycogen Phosphorylase B"/>
    <property type="match status" value="2"/>
</dbReference>
<dbReference type="AlphaFoldDB" id="A0A0M4GAG9"/>
<dbReference type="Pfam" id="PF00534">
    <property type="entry name" value="Glycos_transf_1"/>
    <property type="match status" value="1"/>
</dbReference>
<keyword evidence="5" id="KW-1185">Reference proteome</keyword>
<dbReference type="PATRIC" id="fig|1441095.3.peg.3006"/>
<organism evidence="4 5">
    <name type="scientific">Bacillus gobiensis</name>
    <dbReference type="NCBI Taxonomy" id="1441095"/>
    <lineage>
        <taxon>Bacteria</taxon>
        <taxon>Bacillati</taxon>
        <taxon>Bacillota</taxon>
        <taxon>Bacilli</taxon>
        <taxon>Bacillales</taxon>
        <taxon>Bacillaceae</taxon>
        <taxon>Bacillus</taxon>
    </lineage>
</organism>
<feature type="domain" description="Glycosyltransferase subfamily 4-like N-terminal" evidence="3">
    <location>
        <begin position="24"/>
        <end position="197"/>
    </location>
</feature>
<dbReference type="SUPFAM" id="SSF53756">
    <property type="entry name" value="UDP-Glycosyltransferase/glycogen phosphorylase"/>
    <property type="match status" value="1"/>
</dbReference>
<dbReference type="NCBIfam" id="NF047684">
    <property type="entry name" value="TeichurnBiosyTuaC"/>
    <property type="match status" value="1"/>
</dbReference>
<dbReference type="OrthoDB" id="179766at2"/>
<reference evidence="5" key="1">
    <citation type="submission" date="2015-08" db="EMBL/GenBank/DDBJ databases">
        <title>Genome sequencing project for genomic taxonomy and phylogenomics of Bacillus-like bacteria.</title>
        <authorList>
            <person name="Liu B."/>
            <person name="Wang J."/>
            <person name="Zhu Y."/>
            <person name="Liu G."/>
            <person name="Chen Q."/>
            <person name="Chen Z."/>
            <person name="Lan J."/>
            <person name="Che J."/>
            <person name="Ge C."/>
            <person name="Shi H."/>
            <person name="Pan Z."/>
            <person name="Liu X."/>
        </authorList>
    </citation>
    <scope>NUCLEOTIDE SEQUENCE [LARGE SCALE GENOMIC DNA]</scope>
    <source>
        <strain evidence="5">FJAT-4402</strain>
    </source>
</reference>
<comment type="similarity">
    <text evidence="1">Belongs to the glycosyltransferase group 1 family. Glycosyltransferase 4 subfamily.</text>
</comment>
<gene>
    <name evidence="4" type="ORF">AM592_13685</name>
</gene>
<dbReference type="InterPro" id="IPR028098">
    <property type="entry name" value="Glyco_trans_4-like_N"/>
</dbReference>
<dbReference type="InterPro" id="IPR050194">
    <property type="entry name" value="Glycosyltransferase_grp1"/>
</dbReference>
<proteinExistence type="inferred from homology"/>
<evidence type="ECO:0000313" key="5">
    <source>
        <dbReference type="Proteomes" id="UP000067625"/>
    </source>
</evidence>
<evidence type="ECO:0000259" key="2">
    <source>
        <dbReference type="Pfam" id="PF00534"/>
    </source>
</evidence>
<accession>A0A0M4GAG9</accession>
<reference evidence="4 5" key="2">
    <citation type="journal article" date="2016" name="Int. J. Syst. Evol. Microbiol.">
        <title>Bacillus gobiensis sp. nov., isolated from a soil sample.</title>
        <authorList>
            <person name="Liu B."/>
            <person name="Liu G.H."/>
            <person name="Cetin S."/>
            <person name="Schumann P."/>
            <person name="Pan Z.Z."/>
            <person name="Chen Q.Q."/>
        </authorList>
    </citation>
    <scope>NUCLEOTIDE SEQUENCE [LARGE SCALE GENOMIC DNA]</scope>
    <source>
        <strain evidence="4 5">FJAT-4402</strain>
    </source>
</reference>
<protein>
    <submittedName>
        <fullName evidence="4">Glycosyl transferase family 1</fullName>
    </submittedName>
</protein>
<dbReference type="PANTHER" id="PTHR45947">
    <property type="entry name" value="SULFOQUINOVOSYL TRANSFERASE SQD2"/>
    <property type="match status" value="1"/>
</dbReference>
<dbReference type="GO" id="GO:0016757">
    <property type="term" value="F:glycosyltransferase activity"/>
    <property type="evidence" value="ECO:0007669"/>
    <property type="project" value="InterPro"/>
</dbReference>
<dbReference type="PANTHER" id="PTHR45947:SF15">
    <property type="entry name" value="TEICHURONIC ACID BIOSYNTHESIS GLYCOSYLTRANSFERASE TUAC-RELATED"/>
    <property type="match status" value="1"/>
</dbReference>
<evidence type="ECO:0000313" key="4">
    <source>
        <dbReference type="EMBL" id="ALC82515.1"/>
    </source>
</evidence>